<dbReference type="SUPFAM" id="SSF51735">
    <property type="entry name" value="NAD(P)-binding Rossmann-fold domains"/>
    <property type="match status" value="1"/>
</dbReference>
<dbReference type="Gene3D" id="3.40.50.720">
    <property type="entry name" value="NAD(P)-binding Rossmann-like Domain"/>
    <property type="match status" value="1"/>
</dbReference>
<evidence type="ECO:0000313" key="5">
    <source>
        <dbReference type="Proteomes" id="UP001313282"/>
    </source>
</evidence>
<name>A0AAN8MP19_9PEZI</name>
<dbReference type="AlphaFoldDB" id="A0AAN8MP19"/>
<keyword evidence="2" id="KW-0560">Oxidoreductase</keyword>
<dbReference type="Pfam" id="PF00106">
    <property type="entry name" value="adh_short"/>
    <property type="match status" value="1"/>
</dbReference>
<dbReference type="GO" id="GO:0016491">
    <property type="term" value="F:oxidoreductase activity"/>
    <property type="evidence" value="ECO:0007669"/>
    <property type="project" value="UniProtKB-KW"/>
</dbReference>
<evidence type="ECO:0000256" key="2">
    <source>
        <dbReference type="ARBA" id="ARBA00023002"/>
    </source>
</evidence>
<reference evidence="4 5" key="1">
    <citation type="submission" date="2019-10" db="EMBL/GenBank/DDBJ databases">
        <authorList>
            <person name="Palmer J.M."/>
        </authorList>
    </citation>
    <scope>NUCLEOTIDE SEQUENCE [LARGE SCALE GENOMIC DNA]</scope>
    <source>
        <strain evidence="4 5">TWF718</strain>
    </source>
</reference>
<evidence type="ECO:0008006" key="6">
    <source>
        <dbReference type="Google" id="ProtNLM"/>
    </source>
</evidence>
<dbReference type="InterPro" id="IPR036291">
    <property type="entry name" value="NAD(P)-bd_dom_sf"/>
</dbReference>
<protein>
    <recommendedName>
        <fullName evidence="6">Short-chain dehydrogenase</fullName>
    </recommendedName>
</protein>
<gene>
    <name evidence="4" type="ORF">TWF718_002897</name>
</gene>
<dbReference type="Proteomes" id="UP001313282">
    <property type="component" value="Unassembled WGS sequence"/>
</dbReference>
<dbReference type="PRINTS" id="PR00081">
    <property type="entry name" value="GDHRDH"/>
</dbReference>
<evidence type="ECO:0000313" key="4">
    <source>
        <dbReference type="EMBL" id="KAK6330696.1"/>
    </source>
</evidence>
<dbReference type="PANTHER" id="PTHR24320">
    <property type="entry name" value="RETINOL DEHYDROGENASE"/>
    <property type="match status" value="1"/>
</dbReference>
<comment type="similarity">
    <text evidence="1 3">Belongs to the short-chain dehydrogenases/reductases (SDR) family.</text>
</comment>
<evidence type="ECO:0000256" key="3">
    <source>
        <dbReference type="RuleBase" id="RU000363"/>
    </source>
</evidence>
<dbReference type="PANTHER" id="PTHR24320:SF283">
    <property type="entry name" value="RETINOL DEHYDROGENASE 11"/>
    <property type="match status" value="1"/>
</dbReference>
<organism evidence="4 5">
    <name type="scientific">Orbilia javanica</name>
    <dbReference type="NCBI Taxonomy" id="47235"/>
    <lineage>
        <taxon>Eukaryota</taxon>
        <taxon>Fungi</taxon>
        <taxon>Dikarya</taxon>
        <taxon>Ascomycota</taxon>
        <taxon>Pezizomycotina</taxon>
        <taxon>Orbiliomycetes</taxon>
        <taxon>Orbiliales</taxon>
        <taxon>Orbiliaceae</taxon>
        <taxon>Orbilia</taxon>
    </lineage>
</organism>
<dbReference type="EMBL" id="JAVHNR010000011">
    <property type="protein sequence ID" value="KAK6330696.1"/>
    <property type="molecule type" value="Genomic_DNA"/>
</dbReference>
<evidence type="ECO:0000256" key="1">
    <source>
        <dbReference type="ARBA" id="ARBA00006484"/>
    </source>
</evidence>
<proteinExistence type="inferred from homology"/>
<sequence>MSNTSWNDTTTSDEVAETLSSHINGKTILVTGVSPEGIGLEFCRAIASHSPALIILASRNPSKIAESQTYLSTHCPSVNVKPLVVDLSSLSSVRSAAAEINNSVEKVDVLVNNAGIHSQTLTRSKDGNEMTFATNHLGHFLFTNLLLKGAMKSGGRVVNLTSLSFIVGGVIWEDPNFLNTPFEDGWPAYIQSKTASVLFSTALAEKFGSRGVYSYSLHPGIIRTPMAYNLDLDSFATRSTATHVVAAFDPAIEPQNGGYLIDCQISPIMGKEAAWATGRENWERLWKLSEDLVGEEFS</sequence>
<accession>A0AAN8MP19</accession>
<dbReference type="InterPro" id="IPR002347">
    <property type="entry name" value="SDR_fam"/>
</dbReference>
<comment type="caution">
    <text evidence="4">The sequence shown here is derived from an EMBL/GenBank/DDBJ whole genome shotgun (WGS) entry which is preliminary data.</text>
</comment>
<keyword evidence="5" id="KW-1185">Reference proteome</keyword>
<dbReference type="PRINTS" id="PR00080">
    <property type="entry name" value="SDRFAMILY"/>
</dbReference>